<evidence type="ECO:0000256" key="13">
    <source>
        <dbReference type="PIRNR" id="PIRNR000047"/>
    </source>
</evidence>
<reference evidence="16" key="1">
    <citation type="submission" date="2018-07" db="EMBL/GenBank/DDBJ databases">
        <title>Comparative genomics of catfishes provides insights into carnivory and benthic adaptation.</title>
        <authorList>
            <person name="Zhang Y."/>
            <person name="Wang D."/>
            <person name="Peng Z."/>
            <person name="Zheng S."/>
            <person name="Shao F."/>
            <person name="Tao W."/>
        </authorList>
    </citation>
    <scope>NUCLEOTIDE SEQUENCE</scope>
    <source>
        <strain evidence="16">Chongqing</strain>
    </source>
</reference>
<organism evidence="16 17">
    <name type="scientific">Silurus asotus</name>
    <name type="common">Amur catfish</name>
    <name type="synonym">Parasilurus asotus</name>
    <dbReference type="NCBI Taxonomy" id="30991"/>
    <lineage>
        <taxon>Eukaryota</taxon>
        <taxon>Metazoa</taxon>
        <taxon>Chordata</taxon>
        <taxon>Craniata</taxon>
        <taxon>Vertebrata</taxon>
        <taxon>Euteleostomi</taxon>
        <taxon>Actinopterygii</taxon>
        <taxon>Neopterygii</taxon>
        <taxon>Teleostei</taxon>
        <taxon>Ostariophysi</taxon>
        <taxon>Siluriformes</taxon>
        <taxon>Siluridae</taxon>
        <taxon>Silurus</taxon>
    </lineage>
</organism>
<feature type="binding site" evidence="15">
    <location>
        <position position="394"/>
    </location>
    <ligand>
        <name>substrate</name>
    </ligand>
</feature>
<evidence type="ECO:0000256" key="2">
    <source>
        <dbReference type="ARBA" id="ARBA00004389"/>
    </source>
</evidence>
<feature type="binding site" description="axial binding residue" evidence="14">
    <location>
        <position position="453"/>
    </location>
    <ligand>
        <name>heme</name>
        <dbReference type="ChEBI" id="CHEBI:30413"/>
    </ligand>
    <ligandPart>
        <name>Fe</name>
        <dbReference type="ChEBI" id="CHEBI:18248"/>
    </ligandPart>
</feature>
<evidence type="ECO:0000256" key="12">
    <source>
        <dbReference type="ARBA" id="ARBA00023136"/>
    </source>
</evidence>
<keyword evidence="11" id="KW-0443">Lipid metabolism</keyword>
<dbReference type="EMBL" id="MU572477">
    <property type="protein sequence ID" value="KAI5610614.1"/>
    <property type="molecule type" value="Genomic_DNA"/>
</dbReference>
<evidence type="ECO:0000256" key="9">
    <source>
        <dbReference type="ARBA" id="ARBA00022989"/>
    </source>
</evidence>
<comment type="similarity">
    <text evidence="3 13">Belongs to the cytochrome P450 family.</text>
</comment>
<evidence type="ECO:0000313" key="17">
    <source>
        <dbReference type="Proteomes" id="UP001205998"/>
    </source>
</evidence>
<keyword evidence="6" id="KW-0812">Transmembrane</keyword>
<dbReference type="SUPFAM" id="SSF48264">
    <property type="entry name" value="Cytochrome P450"/>
    <property type="match status" value="1"/>
</dbReference>
<dbReference type="GO" id="GO:0008397">
    <property type="term" value="F:sterol 12-alpha-hydroxylase activity"/>
    <property type="evidence" value="ECO:0007669"/>
    <property type="project" value="TreeGrafter"/>
</dbReference>
<dbReference type="GO" id="GO:0020037">
    <property type="term" value="F:heme binding"/>
    <property type="evidence" value="ECO:0007669"/>
    <property type="project" value="InterPro"/>
</dbReference>
<keyword evidence="7 13" id="KW-0479">Metal-binding</keyword>
<feature type="binding site" evidence="15">
    <location>
        <position position="296"/>
    </location>
    <ligand>
        <name>substrate</name>
    </ligand>
</feature>
<dbReference type="InterPro" id="IPR001128">
    <property type="entry name" value="Cyt_P450"/>
</dbReference>
<dbReference type="InterPro" id="IPR024204">
    <property type="entry name" value="Cyt_P450_CYP7A1-type"/>
</dbReference>
<evidence type="ECO:0000256" key="14">
    <source>
        <dbReference type="PIRSR" id="PIRSR000047-1"/>
    </source>
</evidence>
<evidence type="ECO:0000256" key="11">
    <source>
        <dbReference type="ARBA" id="ARBA00023098"/>
    </source>
</evidence>
<dbReference type="PRINTS" id="PR00465">
    <property type="entry name" value="EP450IV"/>
</dbReference>
<evidence type="ECO:0000256" key="7">
    <source>
        <dbReference type="ARBA" id="ARBA00022723"/>
    </source>
</evidence>
<name>A0AAD5A7C9_SILAS</name>
<dbReference type="GO" id="GO:0006629">
    <property type="term" value="P:lipid metabolic process"/>
    <property type="evidence" value="ECO:0007669"/>
    <property type="project" value="UniProtKB-KW"/>
</dbReference>
<keyword evidence="10 13" id="KW-0408">Iron</keyword>
<dbReference type="InterPro" id="IPR036396">
    <property type="entry name" value="Cyt_P450_sf"/>
</dbReference>
<keyword evidence="8 13" id="KW-0256">Endoplasmic reticulum</keyword>
<evidence type="ECO:0000256" key="6">
    <source>
        <dbReference type="ARBA" id="ARBA00022692"/>
    </source>
</evidence>
<keyword evidence="12 13" id="KW-0472">Membrane</keyword>
<dbReference type="AlphaFoldDB" id="A0AAD5A7C9"/>
<dbReference type="Proteomes" id="UP001205998">
    <property type="component" value="Unassembled WGS sequence"/>
</dbReference>
<dbReference type="PIRSF" id="PIRSF000047">
    <property type="entry name" value="Cytochrome_CYPVIIA1"/>
    <property type="match status" value="1"/>
</dbReference>
<comment type="subcellular location">
    <subcellularLocation>
        <location evidence="2">Endoplasmic reticulum membrane</location>
        <topology evidence="2">Single-pass membrane protein</topology>
    </subcellularLocation>
</comment>
<sequence>MSFLLQILLALFISLLGGLYVLGALRRRRPGEPPLDKGPIPWLGHVLEFRRDTAKFLERMKKKHGDIFTVQLGGFYFTFLMDPLSFGSVVKEARAKLDFNEFAKHLVKRVFGYHPIEDDHKLIQAASNKHLMGDGLVLLTQSMMNNLQNLMLHSIGSGSDGDRLWQEDGLFAYCYNIVFRAGYLALFGNELDKTSGSVEKAREVDRKESDELFREFRKYDQLFPKLAYGVLGPFEKMEAERLKRLFWDVLSVEKVATKENISDWVSESQQVREERGVHKSMQDRHMFLLLWASQGNTGPASFWLLLFLIKNPDAMQAVKKEVDEVLHETGQEVKRDGPPINLTRDMLLKTPVLDSAVEESLRLTAAPVLTRAVIQDMSLKMDNGREYKIREGDRVSLFPYTAVQMDPEIHPDPHTFKYDRFLTSDVGKKTEFYKGGKKVKYYTMPWGAGVSMCPGRFFAVNELKQFVFLMLTYFDFELKNPDEEIPDIDVRRWGFGTMQPTRDVPFKYRLRF</sequence>
<dbReference type="Pfam" id="PF00067">
    <property type="entry name" value="p450"/>
    <property type="match status" value="1"/>
</dbReference>
<dbReference type="FunFam" id="1.10.630.10:FF:000025">
    <property type="entry name" value="Prostaglandin I2 (prostacyclin) synthase"/>
    <property type="match status" value="1"/>
</dbReference>
<dbReference type="PANTHER" id="PTHR24306">
    <property type="match status" value="1"/>
</dbReference>
<proteinExistence type="inferred from homology"/>
<comment type="cofactor">
    <cofactor evidence="1 13 14">
        <name>heme</name>
        <dbReference type="ChEBI" id="CHEBI:30413"/>
    </cofactor>
</comment>
<protein>
    <submittedName>
        <fullName evidence="16">Cytochrome P450, family 8, subfamily B, polypeptide 1</fullName>
    </submittedName>
</protein>
<evidence type="ECO:0000256" key="10">
    <source>
        <dbReference type="ARBA" id="ARBA00023004"/>
    </source>
</evidence>
<dbReference type="Gene3D" id="1.10.630.10">
    <property type="entry name" value="Cytochrome P450"/>
    <property type="match status" value="1"/>
</dbReference>
<gene>
    <name evidence="16" type="ORF">C0J50_12024</name>
</gene>
<keyword evidence="5 13" id="KW-0349">Heme</keyword>
<dbReference type="InterPro" id="IPR002403">
    <property type="entry name" value="Cyt_P450_E_grp-IV"/>
</dbReference>
<feature type="binding site" evidence="15">
    <location>
        <position position="109"/>
    </location>
    <ligand>
        <name>substrate</name>
    </ligand>
</feature>
<dbReference type="GO" id="GO:0005506">
    <property type="term" value="F:iron ion binding"/>
    <property type="evidence" value="ECO:0007669"/>
    <property type="project" value="InterPro"/>
</dbReference>
<keyword evidence="4" id="KW-0444">Lipid biosynthesis</keyword>
<evidence type="ECO:0000313" key="16">
    <source>
        <dbReference type="EMBL" id="KAI5610614.1"/>
    </source>
</evidence>
<evidence type="ECO:0000256" key="8">
    <source>
        <dbReference type="ARBA" id="ARBA00022824"/>
    </source>
</evidence>
<dbReference type="CDD" id="cd20633">
    <property type="entry name" value="Cyp8B1"/>
    <property type="match status" value="1"/>
</dbReference>
<comment type="caution">
    <text evidence="16">The sequence shown here is derived from an EMBL/GenBank/DDBJ whole genome shotgun (WGS) entry which is preliminary data.</text>
</comment>
<evidence type="ECO:0000256" key="15">
    <source>
        <dbReference type="PIRSR" id="PIRSR000047-2"/>
    </source>
</evidence>
<dbReference type="GO" id="GO:0005789">
    <property type="term" value="C:endoplasmic reticulum membrane"/>
    <property type="evidence" value="ECO:0007669"/>
    <property type="project" value="UniProtKB-SubCell"/>
</dbReference>
<accession>A0AAD5A7C9</accession>
<keyword evidence="9" id="KW-1133">Transmembrane helix</keyword>
<evidence type="ECO:0000256" key="3">
    <source>
        <dbReference type="ARBA" id="ARBA00010617"/>
    </source>
</evidence>
<evidence type="ECO:0000256" key="1">
    <source>
        <dbReference type="ARBA" id="ARBA00001971"/>
    </source>
</evidence>
<evidence type="ECO:0000256" key="5">
    <source>
        <dbReference type="ARBA" id="ARBA00022617"/>
    </source>
</evidence>
<evidence type="ECO:0000256" key="4">
    <source>
        <dbReference type="ARBA" id="ARBA00022516"/>
    </source>
</evidence>
<keyword evidence="17" id="KW-1185">Reference proteome</keyword>
<dbReference type="PANTHER" id="PTHR24306:SF0">
    <property type="entry name" value="7-ALPHA-HYDROXYCHOLEST-4-EN-3-ONE 12-ALPHA-HYDROXYLASE"/>
    <property type="match status" value="1"/>
</dbReference>